<dbReference type="OrthoDB" id="293139at2759"/>
<feature type="region of interest" description="Disordered" evidence="1">
    <location>
        <begin position="187"/>
        <end position="230"/>
    </location>
</feature>
<organism evidence="2 3">
    <name type="scientific">Paramecium sonneborni</name>
    <dbReference type="NCBI Taxonomy" id="65129"/>
    <lineage>
        <taxon>Eukaryota</taxon>
        <taxon>Sar</taxon>
        <taxon>Alveolata</taxon>
        <taxon>Ciliophora</taxon>
        <taxon>Intramacronucleata</taxon>
        <taxon>Oligohymenophorea</taxon>
        <taxon>Peniculida</taxon>
        <taxon>Parameciidae</taxon>
        <taxon>Paramecium</taxon>
    </lineage>
</organism>
<sequence>MEKPELIIILALSLDIDKIIQINMSDGFIRASKSMLLQNGSKQDLCSVDVSLDPFRLLKPFTGVQTSFQKILFYQSTDQPCSPNPYYIQFSNDGQEMCNIMNSQNKCLLNNSQDSKLWLQKPIDTQQSQIKQSVNVQQLQVSPLASQLLPIEPAQQKHVQSIKGKKHFQKEQLKFFKEDSMQSEEVVNIEKSSTSQKVKKKNNLRGKRHKHTSDSSESFRISRKKKTSKVNDTKNITKNYSKAIISYIFNNPELVQKMMSKQRYVDFVNFLKNKKNQMTNIKQLRDLWVDGGKNAEFNRVFRIISQQFLKTQAVSYVYNSRISNTQWHLKYRFNLLRALKEPENFKFIKDI</sequence>
<comment type="caution">
    <text evidence="2">The sequence shown here is derived from an EMBL/GenBank/DDBJ whole genome shotgun (WGS) entry which is preliminary data.</text>
</comment>
<name>A0A8S1L957_9CILI</name>
<gene>
    <name evidence="2" type="ORF">PSON_ATCC_30995.1.T0160229</name>
</gene>
<dbReference type="AlphaFoldDB" id="A0A8S1L957"/>
<dbReference type="Proteomes" id="UP000692954">
    <property type="component" value="Unassembled WGS sequence"/>
</dbReference>
<feature type="compositionally biased region" description="Basic residues" evidence="1">
    <location>
        <begin position="197"/>
        <end position="211"/>
    </location>
</feature>
<evidence type="ECO:0000313" key="3">
    <source>
        <dbReference type="Proteomes" id="UP000692954"/>
    </source>
</evidence>
<keyword evidence="3" id="KW-1185">Reference proteome</keyword>
<dbReference type="EMBL" id="CAJJDN010000016">
    <property type="protein sequence ID" value="CAD8062212.1"/>
    <property type="molecule type" value="Genomic_DNA"/>
</dbReference>
<evidence type="ECO:0000313" key="2">
    <source>
        <dbReference type="EMBL" id="CAD8062212.1"/>
    </source>
</evidence>
<protein>
    <submittedName>
        <fullName evidence="2">Uncharacterized protein</fullName>
    </submittedName>
</protein>
<proteinExistence type="predicted"/>
<reference evidence="2" key="1">
    <citation type="submission" date="2021-01" db="EMBL/GenBank/DDBJ databases">
        <authorList>
            <consortium name="Genoscope - CEA"/>
            <person name="William W."/>
        </authorList>
    </citation>
    <scope>NUCLEOTIDE SEQUENCE</scope>
</reference>
<accession>A0A8S1L957</accession>
<evidence type="ECO:0000256" key="1">
    <source>
        <dbReference type="SAM" id="MobiDB-lite"/>
    </source>
</evidence>